<dbReference type="OrthoDB" id="4276610at2759"/>
<sequence length="190" mass="20584">MRVQRHLTISIPIPPSLPPAVVLAALHTIEPVIRHLGILSRYESIPTRPGVAAGDAFFAPDDPIVTYNIYERITLAPGLTKEISHPSYFQLTASGVRGRADAPAGITAWADFSVRAIRDPGSPEGSASTPSTVAADEEYALQEVLVVEGNSLLMPFVSQTMQDSHRDICSKVVEEIVHKYASGFDYFNSP</sequence>
<evidence type="ECO:0000313" key="2">
    <source>
        <dbReference type="EMBL" id="KFA64663.1"/>
    </source>
</evidence>
<dbReference type="AlphaFoldDB" id="A0A084QL28"/>
<dbReference type="PANTHER" id="PTHR38117:SF1">
    <property type="entry name" value="DUF3074 DOMAIN-CONTAINING PROTEIN"/>
    <property type="match status" value="1"/>
</dbReference>
<reference evidence="2 3" key="1">
    <citation type="journal article" date="2014" name="BMC Genomics">
        <title>Comparative genome sequencing reveals chemotype-specific gene clusters in the toxigenic black mold Stachybotrys.</title>
        <authorList>
            <person name="Semeiks J."/>
            <person name="Borek D."/>
            <person name="Otwinowski Z."/>
            <person name="Grishin N.V."/>
        </authorList>
    </citation>
    <scope>NUCLEOTIDE SEQUENCE [LARGE SCALE GENOMIC DNA]</scope>
    <source>
        <strain evidence="2 3">IBT 40285</strain>
    </source>
</reference>
<dbReference type="STRING" id="1283841.A0A084QL28"/>
<protein>
    <recommendedName>
        <fullName evidence="1">DUF7053 domain-containing protein</fullName>
    </recommendedName>
</protein>
<dbReference type="InterPro" id="IPR055481">
    <property type="entry name" value="DUF7053"/>
</dbReference>
<gene>
    <name evidence="2" type="ORF">S40285_06159</name>
</gene>
<organism evidence="2 3">
    <name type="scientific">Stachybotrys chlorohalonatus (strain IBT 40285)</name>
    <dbReference type="NCBI Taxonomy" id="1283841"/>
    <lineage>
        <taxon>Eukaryota</taxon>
        <taxon>Fungi</taxon>
        <taxon>Dikarya</taxon>
        <taxon>Ascomycota</taxon>
        <taxon>Pezizomycotina</taxon>
        <taxon>Sordariomycetes</taxon>
        <taxon>Hypocreomycetidae</taxon>
        <taxon>Hypocreales</taxon>
        <taxon>Stachybotryaceae</taxon>
        <taxon>Stachybotrys</taxon>
    </lineage>
</organism>
<keyword evidence="3" id="KW-1185">Reference proteome</keyword>
<evidence type="ECO:0000313" key="3">
    <source>
        <dbReference type="Proteomes" id="UP000028524"/>
    </source>
</evidence>
<feature type="domain" description="DUF7053" evidence="1">
    <location>
        <begin position="4"/>
        <end position="176"/>
    </location>
</feature>
<evidence type="ECO:0000259" key="1">
    <source>
        <dbReference type="Pfam" id="PF23155"/>
    </source>
</evidence>
<accession>A0A084QL28</accession>
<dbReference type="HOGENOM" id="CLU_090750_0_0_1"/>
<dbReference type="InParanoid" id="A0A084QL28"/>
<dbReference type="Pfam" id="PF23155">
    <property type="entry name" value="DUF7053"/>
    <property type="match status" value="1"/>
</dbReference>
<dbReference type="EMBL" id="KL660660">
    <property type="protein sequence ID" value="KFA64663.1"/>
    <property type="molecule type" value="Genomic_DNA"/>
</dbReference>
<dbReference type="OMA" id="DTYWYPP"/>
<dbReference type="PANTHER" id="PTHR38117">
    <property type="entry name" value="NACHT AND WD40 DOMAIN PROTEIN"/>
    <property type="match status" value="1"/>
</dbReference>
<dbReference type="Proteomes" id="UP000028524">
    <property type="component" value="Unassembled WGS sequence"/>
</dbReference>
<name>A0A084QL28_STAC4</name>
<proteinExistence type="predicted"/>